<dbReference type="EMBL" id="FNZR01000005">
    <property type="protein sequence ID" value="SEL41695.1"/>
    <property type="molecule type" value="Genomic_DNA"/>
</dbReference>
<protein>
    <submittedName>
        <fullName evidence="1">Uncharacterized protein</fullName>
    </submittedName>
</protein>
<dbReference type="AlphaFoldDB" id="A0A1H7Q2J4"/>
<reference evidence="2" key="1">
    <citation type="submission" date="2016-10" db="EMBL/GenBank/DDBJ databases">
        <authorList>
            <person name="Varghese N."/>
            <person name="Submissions S."/>
        </authorList>
    </citation>
    <scope>NUCLEOTIDE SEQUENCE [LARGE SCALE GENOMIC DNA]</scope>
    <source>
        <strain evidence="2">Jip14</strain>
    </source>
</reference>
<proteinExistence type="predicted"/>
<dbReference type="OrthoDB" id="645138at2"/>
<evidence type="ECO:0000313" key="1">
    <source>
        <dbReference type="EMBL" id="SEL41695.1"/>
    </source>
</evidence>
<name>A0A1H7Q2J4_9SPHI</name>
<keyword evidence="2" id="KW-1185">Reference proteome</keyword>
<dbReference type="RefSeq" id="WP_090606199.1">
    <property type="nucleotide sequence ID" value="NZ_FNZR01000005.1"/>
</dbReference>
<evidence type="ECO:0000313" key="2">
    <source>
        <dbReference type="Proteomes" id="UP000198916"/>
    </source>
</evidence>
<dbReference type="Proteomes" id="UP000198916">
    <property type="component" value="Unassembled WGS sequence"/>
</dbReference>
<accession>A0A1H7Q2J4</accession>
<gene>
    <name evidence="1" type="ORF">SAMN05421740_105119</name>
</gene>
<organism evidence="1 2">
    <name type="scientific">Parapedobacter koreensis</name>
    <dbReference type="NCBI Taxonomy" id="332977"/>
    <lineage>
        <taxon>Bacteria</taxon>
        <taxon>Pseudomonadati</taxon>
        <taxon>Bacteroidota</taxon>
        <taxon>Sphingobacteriia</taxon>
        <taxon>Sphingobacteriales</taxon>
        <taxon>Sphingobacteriaceae</taxon>
        <taxon>Parapedobacter</taxon>
    </lineage>
</organism>
<dbReference type="STRING" id="332977.SAMN05421740_105119"/>
<sequence>MAQQASFIKFKGKIGDLSFYQNRSGYQARTKGGVSASRIATDPNYARTRENMAEFGRAGSASKQLRNALRALLVQYSDRNVSGRLSSRLLRVLKTDPANRRGERTVAEGNLHLLRGFEFNEGSSMSNTLFEDVVFTVDRASGAVTATTQPWTDPRVAMAVPPEATHYRLTLAAVAADFGGEGTVVVRSQTEQLDLQATPAQELEASLPAETDLPILVLLGVGFFQQVNGEGYALQNGAFNALSIMEVHTT</sequence>